<name>A0A9D3U8V5_9ROSI</name>
<accession>A0A9D3U8V5</accession>
<proteinExistence type="predicted"/>
<gene>
    <name evidence="2" type="ORF">J1N35_044238</name>
</gene>
<dbReference type="EMBL" id="JAIQCV010000013">
    <property type="protein sequence ID" value="KAH1032064.1"/>
    <property type="molecule type" value="Genomic_DNA"/>
</dbReference>
<evidence type="ECO:0000313" key="3">
    <source>
        <dbReference type="Proteomes" id="UP000828251"/>
    </source>
</evidence>
<organism evidence="2 3">
    <name type="scientific">Gossypium stocksii</name>
    <dbReference type="NCBI Taxonomy" id="47602"/>
    <lineage>
        <taxon>Eukaryota</taxon>
        <taxon>Viridiplantae</taxon>
        <taxon>Streptophyta</taxon>
        <taxon>Embryophyta</taxon>
        <taxon>Tracheophyta</taxon>
        <taxon>Spermatophyta</taxon>
        <taxon>Magnoliopsida</taxon>
        <taxon>eudicotyledons</taxon>
        <taxon>Gunneridae</taxon>
        <taxon>Pentapetalae</taxon>
        <taxon>rosids</taxon>
        <taxon>malvids</taxon>
        <taxon>Malvales</taxon>
        <taxon>Malvaceae</taxon>
        <taxon>Malvoideae</taxon>
        <taxon>Gossypium</taxon>
    </lineage>
</organism>
<feature type="region of interest" description="Disordered" evidence="1">
    <location>
        <begin position="1"/>
        <end position="24"/>
    </location>
</feature>
<comment type="caution">
    <text evidence="2">The sequence shown here is derived from an EMBL/GenBank/DDBJ whole genome shotgun (WGS) entry which is preliminary data.</text>
</comment>
<dbReference type="Proteomes" id="UP000828251">
    <property type="component" value="Unassembled WGS sequence"/>
</dbReference>
<feature type="region of interest" description="Disordered" evidence="1">
    <location>
        <begin position="66"/>
        <end position="89"/>
    </location>
</feature>
<keyword evidence="3" id="KW-1185">Reference proteome</keyword>
<protein>
    <submittedName>
        <fullName evidence="2">Uncharacterized protein</fullName>
    </submittedName>
</protein>
<evidence type="ECO:0000313" key="2">
    <source>
        <dbReference type="EMBL" id="KAH1032064.1"/>
    </source>
</evidence>
<reference evidence="2 3" key="1">
    <citation type="journal article" date="2021" name="Plant Biotechnol. J.">
        <title>Multi-omics assisted identification of the key and species-specific regulatory components of drought-tolerant mechanisms in Gossypium stocksii.</title>
        <authorList>
            <person name="Yu D."/>
            <person name="Ke L."/>
            <person name="Zhang D."/>
            <person name="Wu Y."/>
            <person name="Sun Y."/>
            <person name="Mei J."/>
            <person name="Sun J."/>
            <person name="Sun Y."/>
        </authorList>
    </citation>
    <scope>NUCLEOTIDE SEQUENCE [LARGE SCALE GENOMIC DNA]</scope>
    <source>
        <strain evidence="3">cv. E1</strain>
        <tissue evidence="2">Leaf</tissue>
    </source>
</reference>
<sequence length="115" mass="13295">MSGKDMPRPSWPASTSSPPPEAPQTFLDMLEKQYVKKHDVVLNKALQNNLTKAMLTFPLFPKELLSNDEEDDEKPATTHKHTKDPMKDEEPIDYFYANHYYQNTTIQGTNDRPRT</sequence>
<dbReference type="AlphaFoldDB" id="A0A9D3U8V5"/>
<evidence type="ECO:0000256" key="1">
    <source>
        <dbReference type="SAM" id="MobiDB-lite"/>
    </source>
</evidence>